<dbReference type="InterPro" id="IPR000836">
    <property type="entry name" value="PRTase_dom"/>
</dbReference>
<organism evidence="1 2">
    <name type="scientific">Mycobacteroides abscessus</name>
    <dbReference type="NCBI Taxonomy" id="36809"/>
    <lineage>
        <taxon>Bacteria</taxon>
        <taxon>Bacillati</taxon>
        <taxon>Actinomycetota</taxon>
        <taxon>Actinomycetes</taxon>
        <taxon>Mycobacteriales</taxon>
        <taxon>Mycobacteriaceae</taxon>
        <taxon>Mycobacteroides</taxon>
    </lineage>
</organism>
<evidence type="ECO:0000313" key="1">
    <source>
        <dbReference type="EMBL" id="RIT26292.1"/>
    </source>
</evidence>
<dbReference type="SUPFAM" id="SSF53271">
    <property type="entry name" value="PRTase-like"/>
    <property type="match status" value="1"/>
</dbReference>
<dbReference type="AlphaFoldDB" id="A0ABD7HFK3"/>
<name>A0ABD7HFK3_9MYCO</name>
<dbReference type="EMBL" id="QXBN01000070">
    <property type="protein sequence ID" value="RIT26292.1"/>
    <property type="molecule type" value="Genomic_DNA"/>
</dbReference>
<dbReference type="CDD" id="cd06223">
    <property type="entry name" value="PRTases_typeI"/>
    <property type="match status" value="1"/>
</dbReference>
<proteinExistence type="predicted"/>
<protein>
    <submittedName>
        <fullName evidence="1">Amidophosphoribosyltransferase</fullName>
    </submittedName>
</protein>
<evidence type="ECO:0000313" key="2">
    <source>
        <dbReference type="Proteomes" id="UP000284557"/>
    </source>
</evidence>
<comment type="caution">
    <text evidence="1">The sequence shown here is derived from an EMBL/GenBank/DDBJ whole genome shotgun (WGS) entry which is preliminary data.</text>
</comment>
<dbReference type="Gene3D" id="3.40.50.2020">
    <property type="match status" value="1"/>
</dbReference>
<dbReference type="InterPro" id="IPR029057">
    <property type="entry name" value="PRTase-like"/>
</dbReference>
<dbReference type="RefSeq" id="WP_100477150.1">
    <property type="nucleotide sequence ID" value="NZ_JAMLBT010000006.1"/>
</dbReference>
<reference evidence="1 2" key="1">
    <citation type="submission" date="2018-08" db="EMBL/GenBank/DDBJ databases">
        <title>Linezolid Resistance in Mycobacterium abscessus: MIC Distribution and Comprehensive Investigation of Resistance Mechanisms.</title>
        <authorList>
            <person name="Ye M."/>
            <person name="Xu L."/>
            <person name="Zou Y."/>
            <person name="Li B."/>
            <person name="Guo Q."/>
            <person name="Zhang Y."/>
            <person name="Zhan M."/>
            <person name="Xu B."/>
            <person name="Yu F."/>
            <person name="Zhang Z."/>
            <person name="Chu H."/>
        </authorList>
    </citation>
    <scope>NUCLEOTIDE SEQUENCE [LARGE SCALE GENOMIC DNA]</scope>
    <source>
        <strain evidence="1 2">G143</strain>
    </source>
</reference>
<sequence>MLEISDTAVSELVVPPKDGQPESCWRCRTWTDRASGECWNCAKNAQKLGQPALPLDVISLYIKESQLRQWLTCYKGRIDGSEPIIPEFVDVVKALIARFFHVHGNRIVARRPFDVITVVPSSSRPGAHPLEMILRDLPLTIPVSTLLRRGPGELDFNKPSRDGFIPIEADSQRVLLIDDVQTTGSRINSAAYALTKAGHQVAGALVLARRVNLGYKGTTAFWENQKAQQFTWEHSPVVNRQLP</sequence>
<gene>
    <name evidence="1" type="ORF">D2E76_28240</name>
</gene>
<accession>A0ABD7HFK3</accession>
<dbReference type="Proteomes" id="UP000284557">
    <property type="component" value="Unassembled WGS sequence"/>
</dbReference>